<evidence type="ECO:0000256" key="3">
    <source>
        <dbReference type="ARBA" id="ARBA00022475"/>
    </source>
</evidence>
<dbReference type="AlphaFoldDB" id="A0A2R5EVV8"/>
<keyword evidence="6 8" id="KW-0472">Membrane</keyword>
<dbReference type="FunFam" id="1.10.3730.20:FF:000001">
    <property type="entry name" value="Quaternary ammonium compound resistance transporter SugE"/>
    <property type="match status" value="1"/>
</dbReference>
<dbReference type="RefSeq" id="WP_087569244.1">
    <property type="nucleotide sequence ID" value="NZ_BDQX01000116.1"/>
</dbReference>
<evidence type="ECO:0000256" key="8">
    <source>
        <dbReference type="SAM" id="Phobius"/>
    </source>
</evidence>
<dbReference type="SUPFAM" id="SSF103481">
    <property type="entry name" value="Multidrug resistance efflux transporter EmrE"/>
    <property type="match status" value="1"/>
</dbReference>
<accession>A0A2R5EVV8</accession>
<dbReference type="PANTHER" id="PTHR30561:SF0">
    <property type="entry name" value="GUANIDINIUM EXPORTER"/>
    <property type="match status" value="1"/>
</dbReference>
<keyword evidence="2" id="KW-0813">Transport</keyword>
<dbReference type="Pfam" id="PF00893">
    <property type="entry name" value="Multi_Drug_Res"/>
    <property type="match status" value="1"/>
</dbReference>
<reference evidence="9 10" key="1">
    <citation type="submission" date="2017-08" db="EMBL/GenBank/DDBJ databases">
        <title>Substantial Increase in Enzyme Production by Combined Drug-Resistance Mutations in Paenibacillus agaridevorans.</title>
        <authorList>
            <person name="Tanaka Y."/>
            <person name="Funane K."/>
            <person name="Hosaka T."/>
            <person name="Shiwa Y."/>
            <person name="Fujita N."/>
            <person name="Miyazaki T."/>
            <person name="Yoshikawa H."/>
            <person name="Murakami K."/>
            <person name="Kasahara K."/>
            <person name="Inaoka T."/>
            <person name="Hiraga Y."/>
            <person name="Ochi K."/>
        </authorList>
    </citation>
    <scope>NUCLEOTIDE SEQUENCE [LARGE SCALE GENOMIC DNA]</scope>
    <source>
        <strain evidence="9 10">T-3040</strain>
    </source>
</reference>
<dbReference type="Proteomes" id="UP000245202">
    <property type="component" value="Unassembled WGS sequence"/>
</dbReference>
<dbReference type="InterPro" id="IPR000390">
    <property type="entry name" value="Small_drug/metabolite_transptr"/>
</dbReference>
<protein>
    <submittedName>
        <fullName evidence="9">QacE family quaternary ammonium compound efflux SMR transporter</fullName>
    </submittedName>
</protein>
<evidence type="ECO:0000256" key="7">
    <source>
        <dbReference type="RuleBase" id="RU003942"/>
    </source>
</evidence>
<comment type="subcellular location">
    <subcellularLocation>
        <location evidence="1 7">Cell membrane</location>
        <topology evidence="1 7">Multi-pass membrane protein</topology>
    </subcellularLocation>
</comment>
<dbReference type="GO" id="GO:0005886">
    <property type="term" value="C:plasma membrane"/>
    <property type="evidence" value="ECO:0007669"/>
    <property type="project" value="UniProtKB-SubCell"/>
</dbReference>
<evidence type="ECO:0000256" key="4">
    <source>
        <dbReference type="ARBA" id="ARBA00022692"/>
    </source>
</evidence>
<gene>
    <name evidence="9" type="ORF">PAT3040_02487</name>
</gene>
<organism evidence="9 10">
    <name type="scientific">Paenibacillus agaridevorans</name>
    <dbReference type="NCBI Taxonomy" id="171404"/>
    <lineage>
        <taxon>Bacteria</taxon>
        <taxon>Bacillati</taxon>
        <taxon>Bacillota</taxon>
        <taxon>Bacilli</taxon>
        <taxon>Bacillales</taxon>
        <taxon>Paenibacillaceae</taxon>
        <taxon>Paenibacillus</taxon>
    </lineage>
</organism>
<comment type="similarity">
    <text evidence="7">Belongs to the drug/metabolite transporter (DMT) superfamily. Small multidrug resistance (SMR) (TC 2.A.7.1) family.</text>
</comment>
<evidence type="ECO:0000313" key="10">
    <source>
        <dbReference type="Proteomes" id="UP000245202"/>
    </source>
</evidence>
<dbReference type="InterPro" id="IPR037185">
    <property type="entry name" value="EmrE-like"/>
</dbReference>
<evidence type="ECO:0000313" key="9">
    <source>
        <dbReference type="EMBL" id="GBG07923.1"/>
    </source>
</evidence>
<dbReference type="PANTHER" id="PTHR30561">
    <property type="entry name" value="SMR FAMILY PROTON-DEPENDENT DRUG EFFLUX TRANSPORTER SUGE"/>
    <property type="match status" value="1"/>
</dbReference>
<evidence type="ECO:0000256" key="5">
    <source>
        <dbReference type="ARBA" id="ARBA00022989"/>
    </source>
</evidence>
<dbReference type="EMBL" id="BDQX01000116">
    <property type="protein sequence ID" value="GBG07923.1"/>
    <property type="molecule type" value="Genomic_DNA"/>
</dbReference>
<dbReference type="InterPro" id="IPR045324">
    <property type="entry name" value="Small_multidrug_res"/>
</dbReference>
<feature type="transmembrane region" description="Helical" evidence="8">
    <location>
        <begin position="57"/>
        <end position="78"/>
    </location>
</feature>
<feature type="transmembrane region" description="Helical" evidence="8">
    <location>
        <begin position="32"/>
        <end position="50"/>
    </location>
</feature>
<evidence type="ECO:0000256" key="1">
    <source>
        <dbReference type="ARBA" id="ARBA00004651"/>
    </source>
</evidence>
<proteinExistence type="inferred from homology"/>
<dbReference type="GO" id="GO:0022857">
    <property type="term" value="F:transmembrane transporter activity"/>
    <property type="evidence" value="ECO:0007669"/>
    <property type="project" value="InterPro"/>
</dbReference>
<evidence type="ECO:0000256" key="2">
    <source>
        <dbReference type="ARBA" id="ARBA00022448"/>
    </source>
</evidence>
<sequence length="104" mass="11141">MSWLFVILAGMLEVVGVVGISELNKRVSARSILMLGGGFLASFIFMSLAMKDLPMGTVYAVWTGIGTVGSALVGILFYKEPRTPLRLFFMALVLASVIGLKLIG</sequence>
<evidence type="ECO:0000256" key="6">
    <source>
        <dbReference type="ARBA" id="ARBA00023136"/>
    </source>
</evidence>
<keyword evidence="3" id="KW-1003">Cell membrane</keyword>
<dbReference type="Gene3D" id="1.10.3730.20">
    <property type="match status" value="1"/>
</dbReference>
<comment type="caution">
    <text evidence="9">The sequence shown here is derived from an EMBL/GenBank/DDBJ whole genome shotgun (WGS) entry which is preliminary data.</text>
</comment>
<keyword evidence="5 8" id="KW-1133">Transmembrane helix</keyword>
<keyword evidence="4 7" id="KW-0812">Transmembrane</keyword>
<keyword evidence="10" id="KW-1185">Reference proteome</keyword>
<feature type="transmembrane region" description="Helical" evidence="8">
    <location>
        <begin position="84"/>
        <end position="103"/>
    </location>
</feature>
<name>A0A2R5EVV8_9BACL</name>